<dbReference type="GO" id="GO:0005737">
    <property type="term" value="C:cytoplasm"/>
    <property type="evidence" value="ECO:0007669"/>
    <property type="project" value="TreeGrafter"/>
</dbReference>
<organism evidence="5 6">
    <name type="scientific">Polarella glacialis</name>
    <name type="common">Dinoflagellate</name>
    <dbReference type="NCBI Taxonomy" id="89957"/>
    <lineage>
        <taxon>Eukaryota</taxon>
        <taxon>Sar</taxon>
        <taxon>Alveolata</taxon>
        <taxon>Dinophyceae</taxon>
        <taxon>Suessiales</taxon>
        <taxon>Suessiaceae</taxon>
        <taxon>Polarella</taxon>
    </lineage>
</organism>
<accession>A0A813DK83</accession>
<feature type="compositionally biased region" description="Basic and acidic residues" evidence="4">
    <location>
        <begin position="1"/>
        <end position="15"/>
    </location>
</feature>
<feature type="region of interest" description="Disordered" evidence="4">
    <location>
        <begin position="1"/>
        <end position="30"/>
    </location>
</feature>
<feature type="repeat" description="ANK" evidence="3">
    <location>
        <begin position="107"/>
        <end position="139"/>
    </location>
</feature>
<evidence type="ECO:0000313" key="5">
    <source>
        <dbReference type="EMBL" id="CAE8589435.1"/>
    </source>
</evidence>
<keyword evidence="1" id="KW-0677">Repeat</keyword>
<dbReference type="InterPro" id="IPR036770">
    <property type="entry name" value="Ankyrin_rpt-contain_sf"/>
</dbReference>
<dbReference type="EMBL" id="CAJNNV010003696">
    <property type="protein sequence ID" value="CAE8589435.1"/>
    <property type="molecule type" value="Genomic_DNA"/>
</dbReference>
<dbReference type="PROSITE" id="PS50297">
    <property type="entry name" value="ANK_REP_REGION"/>
    <property type="match status" value="1"/>
</dbReference>
<protein>
    <submittedName>
        <fullName evidence="5">Uncharacterized protein</fullName>
    </submittedName>
</protein>
<evidence type="ECO:0000256" key="2">
    <source>
        <dbReference type="ARBA" id="ARBA00023043"/>
    </source>
</evidence>
<dbReference type="Pfam" id="PF12796">
    <property type="entry name" value="Ank_2"/>
    <property type="match status" value="1"/>
</dbReference>
<evidence type="ECO:0000256" key="3">
    <source>
        <dbReference type="PROSITE-ProRule" id="PRU00023"/>
    </source>
</evidence>
<dbReference type="SUPFAM" id="SSF48403">
    <property type="entry name" value="Ankyrin repeat"/>
    <property type="match status" value="1"/>
</dbReference>
<dbReference type="PROSITE" id="PS50088">
    <property type="entry name" value="ANK_REPEAT"/>
    <property type="match status" value="1"/>
</dbReference>
<sequence>MREGHEEADPKRLDSKGLSSADPKRVNSKGMSSAWKKKQYELTDLVCRGQNIDWTAVLFYTNYGGLDPNHVDKVQMTTLHHAAFAGQPLVLQWCIQAKGDVDARTVLGRTPLHYACDADQAECVRMLLGHKADVNLANLSCATPLHVACANDSLQAAAALFQEAVSCEVDVNAEDSRRQTPEMLTKNKELLKLISDYRDGADFRRKCSMMAWAAMAFASDAQLGLCFGAWAKEACDSKAA</sequence>
<name>A0A813DK83_POLGL</name>
<evidence type="ECO:0000256" key="4">
    <source>
        <dbReference type="SAM" id="MobiDB-lite"/>
    </source>
</evidence>
<comment type="caution">
    <text evidence="5">The sequence shown here is derived from an EMBL/GenBank/DDBJ whole genome shotgun (WGS) entry which is preliminary data.</text>
</comment>
<gene>
    <name evidence="5" type="ORF">PGLA1383_LOCUS8196</name>
</gene>
<keyword evidence="2 3" id="KW-0040">ANK repeat</keyword>
<dbReference type="InterPro" id="IPR002110">
    <property type="entry name" value="Ankyrin_rpt"/>
</dbReference>
<dbReference type="PANTHER" id="PTHR24198">
    <property type="entry name" value="ANKYRIN REPEAT AND PROTEIN KINASE DOMAIN-CONTAINING PROTEIN"/>
    <property type="match status" value="1"/>
</dbReference>
<dbReference type="AlphaFoldDB" id="A0A813DK83"/>
<dbReference type="OrthoDB" id="426354at2759"/>
<evidence type="ECO:0000313" key="6">
    <source>
        <dbReference type="Proteomes" id="UP000654075"/>
    </source>
</evidence>
<proteinExistence type="predicted"/>
<reference evidence="5" key="1">
    <citation type="submission" date="2021-02" db="EMBL/GenBank/DDBJ databases">
        <authorList>
            <person name="Dougan E. K."/>
            <person name="Rhodes N."/>
            <person name="Thang M."/>
            <person name="Chan C."/>
        </authorList>
    </citation>
    <scope>NUCLEOTIDE SEQUENCE</scope>
</reference>
<dbReference type="PANTHER" id="PTHR24198:SF165">
    <property type="entry name" value="ANKYRIN REPEAT-CONTAINING PROTEIN-RELATED"/>
    <property type="match status" value="1"/>
</dbReference>
<dbReference type="Gene3D" id="1.25.40.20">
    <property type="entry name" value="Ankyrin repeat-containing domain"/>
    <property type="match status" value="1"/>
</dbReference>
<evidence type="ECO:0000256" key="1">
    <source>
        <dbReference type="ARBA" id="ARBA00022737"/>
    </source>
</evidence>
<dbReference type="Proteomes" id="UP000654075">
    <property type="component" value="Unassembled WGS sequence"/>
</dbReference>
<dbReference type="SMART" id="SM00248">
    <property type="entry name" value="ANK"/>
    <property type="match status" value="3"/>
</dbReference>
<keyword evidence="6" id="KW-1185">Reference proteome</keyword>